<feature type="region of interest" description="Disordered" evidence="1">
    <location>
        <begin position="1"/>
        <end position="27"/>
    </location>
</feature>
<evidence type="ECO:0000313" key="2">
    <source>
        <dbReference type="EMBL" id="EFJ01063.1"/>
    </source>
</evidence>
<dbReference type="Proteomes" id="UP000007431">
    <property type="component" value="Unassembled WGS sequence"/>
</dbReference>
<keyword evidence="3" id="KW-1185">Reference proteome</keyword>
<feature type="non-terminal residue" evidence="2">
    <location>
        <position position="527"/>
    </location>
</feature>
<dbReference type="HOGENOM" id="CLU_516953_0_0_1"/>
<dbReference type="VEuPathDB" id="FungiDB:SCHCODRAFT_02709373"/>
<name>D8PWL9_SCHCM</name>
<dbReference type="AlphaFoldDB" id="D8PWL9"/>
<gene>
    <name evidence="2" type="ORF">SCHCODRAFT_105591</name>
</gene>
<organism evidence="3">
    <name type="scientific">Schizophyllum commune (strain H4-8 / FGSC 9210)</name>
    <name type="common">Split gill fungus</name>
    <dbReference type="NCBI Taxonomy" id="578458"/>
    <lineage>
        <taxon>Eukaryota</taxon>
        <taxon>Fungi</taxon>
        <taxon>Dikarya</taxon>
        <taxon>Basidiomycota</taxon>
        <taxon>Agaricomycotina</taxon>
        <taxon>Agaricomycetes</taxon>
        <taxon>Agaricomycetidae</taxon>
        <taxon>Agaricales</taxon>
        <taxon>Schizophyllaceae</taxon>
        <taxon>Schizophyllum</taxon>
    </lineage>
</organism>
<dbReference type="EMBL" id="GL377303">
    <property type="protein sequence ID" value="EFJ01063.1"/>
    <property type="molecule type" value="Genomic_DNA"/>
</dbReference>
<evidence type="ECO:0000256" key="1">
    <source>
        <dbReference type="SAM" id="MobiDB-lite"/>
    </source>
</evidence>
<protein>
    <submittedName>
        <fullName evidence="2">Uncharacterized protein</fullName>
    </submittedName>
</protein>
<accession>D8PWL9</accession>
<sequence length="527" mass="55952">MPFSVKHAFSRTSSQASVTAPGPAGRDSRPAVVAADYLLGKAQEASSISCAPLQSDGLFERILAAFVACLNVSANTLDVIEETELLALLDEAVAVKDIFHQAEKDMFSVRLNIILACKHAWLSGNAQTAIALADDIIAQAVAIIRRVEASLGRFDAAIKYARTGGVEGRTAIYAALNFICEVNKLGDKDFGLRRAYQLAQRANGFGATVFTARMREVCRHELTSSFAVAMPTGEVVSVDAYAQAAFTYDAKRECSAFKALSQQVAAGPAPTQILLRVSAVDLRSCQSPATEHSSPSSQWSQQSADMWTAADSARSSITSIASEASIYSQDSAVRRLSAKFTPRRAVPSALFEALGDVLDPVEDKTTARSTRRSPLTCQGPATVPVFEVKLGPRVAGRPRPIGMLGGATGGSLRPVVPPPARLVSRAVGQGKATVKPALAKVTPASQWGAPVGFTLPSKKKHGMMLASTLTQSSSSLGSLVRIAYATASLLPHEYSDVWSALPSSARRYSFLRWTGVGFFKATLDLPS</sequence>
<evidence type="ECO:0000313" key="3">
    <source>
        <dbReference type="Proteomes" id="UP000007431"/>
    </source>
</evidence>
<feature type="region of interest" description="Disordered" evidence="1">
    <location>
        <begin position="286"/>
        <end position="305"/>
    </location>
</feature>
<dbReference type="InParanoid" id="D8PWL9"/>
<feature type="compositionally biased region" description="Low complexity" evidence="1">
    <location>
        <begin position="293"/>
        <end position="305"/>
    </location>
</feature>
<proteinExistence type="predicted"/>
<reference evidence="2 3" key="1">
    <citation type="journal article" date="2010" name="Nat. Biotechnol.">
        <title>Genome sequence of the model mushroom Schizophyllum commune.</title>
        <authorList>
            <person name="Ohm R.A."/>
            <person name="de Jong J.F."/>
            <person name="Lugones L.G."/>
            <person name="Aerts A."/>
            <person name="Kothe E."/>
            <person name="Stajich J.E."/>
            <person name="de Vries R.P."/>
            <person name="Record E."/>
            <person name="Levasseur A."/>
            <person name="Baker S.E."/>
            <person name="Bartholomew K.A."/>
            <person name="Coutinho P.M."/>
            <person name="Erdmann S."/>
            <person name="Fowler T.J."/>
            <person name="Gathman A.C."/>
            <person name="Lombard V."/>
            <person name="Henrissat B."/>
            <person name="Knabe N."/>
            <person name="Kuees U."/>
            <person name="Lilly W.W."/>
            <person name="Lindquist E."/>
            <person name="Lucas S."/>
            <person name="Magnuson J.K."/>
            <person name="Piumi F."/>
            <person name="Raudaskoski M."/>
            <person name="Salamov A."/>
            <person name="Schmutz J."/>
            <person name="Schwarze F.W.M.R."/>
            <person name="vanKuyk P.A."/>
            <person name="Horton J.S."/>
            <person name="Grigoriev I.V."/>
            <person name="Woesten H.A.B."/>
        </authorList>
    </citation>
    <scope>NUCLEOTIDE SEQUENCE [LARGE SCALE GENOMIC DNA]</scope>
    <source>
        <strain evidence="3">H4-8 / FGSC 9210</strain>
    </source>
</reference>